<dbReference type="Gene3D" id="2.60.40.10">
    <property type="entry name" value="Immunoglobulins"/>
    <property type="match status" value="1"/>
</dbReference>
<protein>
    <submittedName>
        <fullName evidence="3">Isopeptide-forming domain-containing fimbrial protein</fullName>
    </submittedName>
</protein>
<accession>A0A5J5E918</accession>
<organism evidence="3 4">
    <name type="scientific">Bifidobacterium reuteri</name>
    <dbReference type="NCBI Taxonomy" id="983706"/>
    <lineage>
        <taxon>Bacteria</taxon>
        <taxon>Bacillati</taxon>
        <taxon>Actinomycetota</taxon>
        <taxon>Actinomycetes</taxon>
        <taxon>Bifidobacteriales</taxon>
        <taxon>Bifidobacteriaceae</taxon>
        <taxon>Bifidobacterium</taxon>
    </lineage>
</organism>
<feature type="transmembrane region" description="Helical" evidence="1">
    <location>
        <begin position="650"/>
        <end position="672"/>
    </location>
</feature>
<proteinExistence type="predicted"/>
<keyword evidence="1" id="KW-0472">Membrane</keyword>
<dbReference type="AlphaFoldDB" id="A0A5J5E918"/>
<dbReference type="Proteomes" id="UP000326251">
    <property type="component" value="Unassembled WGS sequence"/>
</dbReference>
<dbReference type="InterPro" id="IPR026466">
    <property type="entry name" value="Fim_isopep_form_D2_dom"/>
</dbReference>
<dbReference type="InterPro" id="IPR013783">
    <property type="entry name" value="Ig-like_fold"/>
</dbReference>
<name>A0A5J5E918_9BIFI</name>
<feature type="chain" id="PRO_5023908053" evidence="2">
    <location>
        <begin position="30"/>
        <end position="683"/>
    </location>
</feature>
<sequence length="683" mass="73370">MQMRKLFAGVAALATLLGGLALGASTANAVETPSYPQLGTTIELRGSEASLVGRTFKVYKLADYEQYQGATTVGLKTNGWQDGVVHDKQSESVKEIQDALNKANDQYPADSNEDPLAWSAQKQGRLDNGVQSTENPWLGLTRTFAEQLDITKLGEPAKTVSDLTAQDLQGVIGQPGSDTDTFSYTVTNLEPGLYLVVDTTEANDTTSADQKDPTKQNEEWTNSLKMVLGTKLVVSEDGITEKVLADGVINLKNQTLPVYKQVVQGNKNDGYTSDTTPDFNIGDEVTYELTTKIPTYTGYEKDSDNPYTGTNRRVLQVIDKMSAGLTFKSIESVTVTKGDETKTLVKNTYNAHNDYSVTNEAAKYTDNAAANNATKVTIDLGGYVNQTPTATSVKDGKILEGGTVKVILKAELNKDALISIPGNVQANPNKVELTYSNNPDNIEDKTTIPGGEVNVYTFKFQIEKYAKDAGKNLPLEGAEFVVSKVVGAGTAAQTVYMKTTTETDANGKKVSKVEWVNEADATKFASDEKGLVSGLDGLAATDADGNVINYKVTEVKAPADYQSTILPSFDFTITPNYVADESTKDPSAQTWGDQVAQDTKDADGKVTVSAVEYSGDEGDAWSLVSKDGEVTYQYNVLNVKNVFELPKTGAAGIAMFGVIAALLAGASITVYMKSRATKRALRA</sequence>
<dbReference type="Gene3D" id="2.60.40.740">
    <property type="match status" value="1"/>
</dbReference>
<keyword evidence="2" id="KW-0732">Signal</keyword>
<keyword evidence="1" id="KW-1133">Transmembrane helix</keyword>
<evidence type="ECO:0000256" key="2">
    <source>
        <dbReference type="SAM" id="SignalP"/>
    </source>
</evidence>
<reference evidence="3 4" key="1">
    <citation type="journal article" date="2019" name="Syst. Appl. Microbiol.">
        <title>Characterization of Bifidobacterium species in feaces of the Egyptian fruit bat: Description of B. vespertilionis sp. nov. and B. rousetti sp. nov.</title>
        <authorList>
            <person name="Modesto M."/>
            <person name="Satti M."/>
            <person name="Watanabe K."/>
            <person name="Puglisi E."/>
            <person name="Morelli L."/>
            <person name="Huang C.-H."/>
            <person name="Liou J.-S."/>
            <person name="Miyashita M."/>
            <person name="Tamura T."/>
            <person name="Saito S."/>
            <person name="Mori K."/>
            <person name="Huang L."/>
            <person name="Sciavilla P."/>
            <person name="Sandri C."/>
            <person name="Spiezio C."/>
            <person name="Vitali F."/>
            <person name="Cavalieri D."/>
            <person name="Perpetuini G."/>
            <person name="Tofalo R."/>
            <person name="Bonetti A."/>
            <person name="Arita M."/>
            <person name="Mattarelli P."/>
        </authorList>
    </citation>
    <scope>NUCLEOTIDE SEQUENCE [LARGE SCALE GENOMIC DNA]</scope>
    <source>
        <strain evidence="3 4">RST19</strain>
    </source>
</reference>
<evidence type="ECO:0000256" key="1">
    <source>
        <dbReference type="SAM" id="Phobius"/>
    </source>
</evidence>
<gene>
    <name evidence="3" type="ORF">EMO92_03585</name>
</gene>
<evidence type="ECO:0000313" key="4">
    <source>
        <dbReference type="Proteomes" id="UP000326251"/>
    </source>
</evidence>
<evidence type="ECO:0000313" key="3">
    <source>
        <dbReference type="EMBL" id="KAA8825855.1"/>
    </source>
</evidence>
<keyword evidence="1" id="KW-0812">Transmembrane</keyword>
<dbReference type="GO" id="GO:0005975">
    <property type="term" value="P:carbohydrate metabolic process"/>
    <property type="evidence" value="ECO:0007669"/>
    <property type="project" value="UniProtKB-ARBA"/>
</dbReference>
<dbReference type="NCBIfam" id="TIGR04226">
    <property type="entry name" value="RrgB_K2N_iso_D2"/>
    <property type="match status" value="1"/>
</dbReference>
<feature type="signal peptide" evidence="2">
    <location>
        <begin position="1"/>
        <end position="29"/>
    </location>
</feature>
<dbReference type="EMBL" id="RZUG01000004">
    <property type="protein sequence ID" value="KAA8825855.1"/>
    <property type="molecule type" value="Genomic_DNA"/>
</dbReference>
<comment type="caution">
    <text evidence="3">The sequence shown here is derived from an EMBL/GenBank/DDBJ whole genome shotgun (WGS) entry which is preliminary data.</text>
</comment>